<comment type="caution">
    <text evidence="2">The sequence shown here is derived from an EMBL/GenBank/DDBJ whole genome shotgun (WGS) entry which is preliminary data.</text>
</comment>
<name>A0A202ECC1_9EURY</name>
<dbReference type="GO" id="GO:0004672">
    <property type="term" value="F:protein kinase activity"/>
    <property type="evidence" value="ECO:0007669"/>
    <property type="project" value="TreeGrafter"/>
</dbReference>
<keyword evidence="3" id="KW-1185">Reference proteome</keyword>
<dbReference type="EMBL" id="MWPH01000001">
    <property type="protein sequence ID" value="OVE85916.1"/>
    <property type="molecule type" value="Genomic_DNA"/>
</dbReference>
<dbReference type="OrthoDB" id="296642at2157"/>
<dbReference type="InterPro" id="IPR010650">
    <property type="entry name" value="PrkA_C"/>
</dbReference>
<dbReference type="PANTHER" id="PTHR30267">
    <property type="entry name" value="PROTEIN KINASE PRKA"/>
    <property type="match status" value="1"/>
</dbReference>
<dbReference type="SMART" id="SM00763">
    <property type="entry name" value="AAA_PrkA"/>
    <property type="match status" value="1"/>
</dbReference>
<proteinExistence type="predicted"/>
<keyword evidence="2" id="KW-0808">Transferase</keyword>
<dbReference type="Proteomes" id="UP000196084">
    <property type="component" value="Unassembled WGS sequence"/>
</dbReference>
<evidence type="ECO:0000313" key="2">
    <source>
        <dbReference type="EMBL" id="OVE85916.1"/>
    </source>
</evidence>
<organism evidence="2 3">
    <name type="scientific">Natronolimnobius baerhuensis</name>
    <dbReference type="NCBI Taxonomy" id="253108"/>
    <lineage>
        <taxon>Archaea</taxon>
        <taxon>Methanobacteriati</taxon>
        <taxon>Methanobacteriota</taxon>
        <taxon>Stenosarchaea group</taxon>
        <taxon>Halobacteria</taxon>
        <taxon>Halobacteriales</taxon>
        <taxon>Natrialbaceae</taxon>
        <taxon>Natronolimnobius</taxon>
    </lineage>
</organism>
<dbReference type="AlphaFoldDB" id="A0A202ECC1"/>
<evidence type="ECO:0000259" key="1">
    <source>
        <dbReference type="SMART" id="SM00763"/>
    </source>
</evidence>
<evidence type="ECO:0000313" key="3">
    <source>
        <dbReference type="Proteomes" id="UP000196084"/>
    </source>
</evidence>
<dbReference type="PANTHER" id="PTHR30267:SF2">
    <property type="entry name" value="PROTEIN PRKA"/>
    <property type="match status" value="1"/>
</dbReference>
<dbReference type="RefSeq" id="WP_087713996.1">
    <property type="nucleotide sequence ID" value="NZ_MWPH01000001.1"/>
</dbReference>
<keyword evidence="2" id="KW-0418">Kinase</keyword>
<protein>
    <submittedName>
        <fullName evidence="2">Kinase anchor protein</fullName>
    </submittedName>
</protein>
<feature type="domain" description="PrkA AAA" evidence="1">
    <location>
        <begin position="22"/>
        <end position="465"/>
    </location>
</feature>
<sequence length="761" mass="86816">MTGDDYVTEADRELEATYEEPMSLAAYVDRLFENPTIASHASKYLLEAIEAAGTRTVVEEGEENERYRFFDDPHNDGEHAILGNTEVLNGFVDDLRSIAAGRAKDEKIIWFEGPTATGKSELKRCLVNGLREYSKTPEGRRYTVEWNITSTDADDRSLSYGGDPTAGDDRNWYESPVQAHPLSVFPEDVREQLLADLNEELEDHVPVQVDAELDPFSREAYDYLEERYRRNGEEELFSAIADESHLRVKNYVVDIGQGVGVLHSEDDGQPKERLVGSWMHGMLQELDSRGRKNPQAFSYDGVLSQGNGVLTIVEDAAQHADLLQKLLNVPDEQSVKLDKGIGMDVDSQLLIISNPDLEAQLNQHADRNGMDPLKALKRRLDKHRFGYLTNLSLESELIRRELTNETAVWEADTYDELEERIRAPVTVTLKDQAGETRTEEFAPHALEAAALYAVVTRLDEEHLPNGLDLVDKALIYDQGYLQEGDIRREKDEFDFDDDSADGDHGIPVTYTRDTLAELLQTDRDRHHAELSVEDVVMPRDVLNAMAEGLGEAPVFSTGERSEFENRVVPVKNYVYDRQESDVIEAIMHDKRVDEETVAEYVEHVYAWETDEPLSNDRGEEVEPDPLKMKLFEVEHLGRFSEEEYEGNLPRESVRNFRREKVITSLNRHAWEHRDEDFAVGNVDLTAIPVIKSVLESHDWDDVRRTFEDFDPRQWDDPPSGTETETVKENTIQNMVAEFDYSPASAELTSRHVMGQVSYRWD</sequence>
<gene>
    <name evidence="2" type="ORF">B2G88_03655</name>
</gene>
<reference evidence="2 3" key="1">
    <citation type="submission" date="2017-02" db="EMBL/GenBank/DDBJ databases">
        <title>Natronthermophilus aegyptiacus gen. nov.,sp. nov., an aerobic, extremely halophilic alkalithermophilic archaeon isolated from the athalassohaline Wadi An Natrun, Egypt.</title>
        <authorList>
            <person name="Zhao B."/>
        </authorList>
    </citation>
    <scope>NUCLEOTIDE SEQUENCE [LARGE SCALE GENOMIC DNA]</scope>
    <source>
        <strain evidence="2 3">CGMCC 1.3597</strain>
    </source>
</reference>
<accession>A0A202ECC1</accession>
<dbReference type="Pfam" id="PF08298">
    <property type="entry name" value="AAA_PrkA"/>
    <property type="match status" value="1"/>
</dbReference>
<dbReference type="InterPro" id="IPR013153">
    <property type="entry name" value="Prk_AAA"/>
</dbReference>
<dbReference type="Pfam" id="PF06798">
    <property type="entry name" value="PrkA"/>
    <property type="match status" value="1"/>
</dbReference>